<accession>A0ABZ3J991</accession>
<dbReference type="EMBL" id="CP155571">
    <property type="protein sequence ID" value="XFO74635.1"/>
    <property type="molecule type" value="Genomic_DNA"/>
</dbReference>
<dbReference type="Proteomes" id="UP000216052">
    <property type="component" value="Chromosome"/>
</dbReference>
<organism evidence="1 2">
    <name type="scientific">Sporomusa acidovorans (strain ATCC 49682 / DSM 3132 / Mol)</name>
    <dbReference type="NCBI Taxonomy" id="1123286"/>
    <lineage>
        <taxon>Bacteria</taxon>
        <taxon>Bacillati</taxon>
        <taxon>Bacillota</taxon>
        <taxon>Negativicutes</taxon>
        <taxon>Selenomonadales</taxon>
        <taxon>Sporomusaceae</taxon>
        <taxon>Sporomusa</taxon>
    </lineage>
</organism>
<proteinExistence type="predicted"/>
<gene>
    <name evidence="1" type="ORF">SPACI_047450</name>
</gene>
<dbReference type="RefSeq" id="WP_093793267.1">
    <property type="nucleotide sequence ID" value="NZ_CP155571.1"/>
</dbReference>
<evidence type="ECO:0000313" key="2">
    <source>
        <dbReference type="Proteomes" id="UP000216052"/>
    </source>
</evidence>
<reference evidence="1" key="1">
    <citation type="submission" date="2024-05" db="EMBL/GenBank/DDBJ databases">
        <title>Isolation and characterization of Sporomusa carbonis sp. nov., a carboxydotrophic hydrogenogen in the genus of Sporomusa isolated from a charcoal burning pile.</title>
        <authorList>
            <person name="Boeer T."/>
            <person name="Rosenbaum F."/>
            <person name="Eysell L."/>
            <person name="Mueller V."/>
            <person name="Daniel R."/>
            <person name="Poehlein A."/>
        </authorList>
    </citation>
    <scope>NUCLEOTIDE SEQUENCE [LARGE SCALE GENOMIC DNA]</scope>
    <source>
        <strain evidence="1">DSM 3132</strain>
    </source>
</reference>
<keyword evidence="2" id="KW-1185">Reference proteome</keyword>
<evidence type="ECO:0008006" key="3">
    <source>
        <dbReference type="Google" id="ProtNLM"/>
    </source>
</evidence>
<name>A0ABZ3J991_SPOA4</name>
<protein>
    <recommendedName>
        <fullName evidence="3">Phage DNA packaging protein Nu1</fullName>
    </recommendedName>
</protein>
<sequence length="168" mass="19072">MTEQIIKINKSTKTTADGLAACFGLSRPRIVQLANEGVLIRDENSKYLIADNIQRYINSKAGGNGELSFDAERTKHEKFKSRLTELRLEKMENRMHDAKDVERVMTEMMTNLRTQLLGLPSQLAGQMANQPQEVVYQIITKAIEEKLSELADYTPELFCGDDDEEEDS</sequence>
<evidence type="ECO:0000313" key="1">
    <source>
        <dbReference type="EMBL" id="XFO74635.1"/>
    </source>
</evidence>